<dbReference type="EMBL" id="CP071137">
    <property type="protein sequence ID" value="QWY77227.1"/>
    <property type="molecule type" value="Genomic_DNA"/>
</dbReference>
<dbReference type="Proteomes" id="UP000075653">
    <property type="component" value="Unassembled WGS sequence"/>
</dbReference>
<feature type="transmembrane region" description="Helical" evidence="4">
    <location>
        <begin position="131"/>
        <end position="149"/>
    </location>
</feature>
<evidence type="ECO:0000256" key="3">
    <source>
        <dbReference type="ARBA" id="ARBA00022553"/>
    </source>
</evidence>
<feature type="transmembrane region" description="Helical" evidence="4">
    <location>
        <begin position="231"/>
        <end position="251"/>
    </location>
</feature>
<dbReference type="Gene3D" id="3.30.565.10">
    <property type="entry name" value="Histidine kinase-like ATPase, C-terminal domain"/>
    <property type="match status" value="1"/>
</dbReference>
<evidence type="ECO:0000313" key="6">
    <source>
        <dbReference type="EMBL" id="KXW58030.1"/>
    </source>
</evidence>
<dbReference type="Gene3D" id="3.30.450.40">
    <property type="match status" value="1"/>
</dbReference>
<dbReference type="SMART" id="SM00387">
    <property type="entry name" value="HATPase_c"/>
    <property type="match status" value="1"/>
</dbReference>
<dbReference type="PATRIC" id="fig|1789004.3.peg.1448"/>
<feature type="transmembrane region" description="Helical" evidence="4">
    <location>
        <begin position="158"/>
        <end position="179"/>
    </location>
</feature>
<feature type="transmembrane region" description="Helical" evidence="4">
    <location>
        <begin position="191"/>
        <end position="211"/>
    </location>
</feature>
<dbReference type="CDD" id="cd00082">
    <property type="entry name" value="HisKA"/>
    <property type="match status" value="1"/>
</dbReference>
<dbReference type="InterPro" id="IPR003661">
    <property type="entry name" value="HisK_dim/P_dom"/>
</dbReference>
<dbReference type="SMART" id="SM00065">
    <property type="entry name" value="GAF"/>
    <property type="match status" value="1"/>
</dbReference>
<evidence type="ECO:0000313" key="8">
    <source>
        <dbReference type="Proteomes" id="UP000075653"/>
    </source>
</evidence>
<dbReference type="InterPro" id="IPR003018">
    <property type="entry name" value="GAF"/>
</dbReference>
<keyword evidence="8" id="KW-1185">Reference proteome</keyword>
<keyword evidence="4" id="KW-0812">Transmembrane</keyword>
<keyword evidence="3" id="KW-0597">Phosphoprotein</keyword>
<protein>
    <recommendedName>
        <fullName evidence="2">histidine kinase</fullName>
        <ecNumber evidence="2">2.7.13.3</ecNumber>
    </recommendedName>
</protein>
<accession>A0A8F3IJF8</accession>
<dbReference type="PANTHER" id="PTHR43547:SF2">
    <property type="entry name" value="HYBRID SIGNAL TRANSDUCTION HISTIDINE KINASE C"/>
    <property type="match status" value="1"/>
</dbReference>
<dbReference type="SUPFAM" id="SSF55874">
    <property type="entry name" value="ATPase domain of HSP90 chaperone/DNA topoisomerase II/histidine kinase"/>
    <property type="match status" value="1"/>
</dbReference>
<keyword evidence="7" id="KW-0418">Kinase</keyword>
<evidence type="ECO:0000256" key="4">
    <source>
        <dbReference type="SAM" id="Phobius"/>
    </source>
</evidence>
<dbReference type="InterPro" id="IPR004358">
    <property type="entry name" value="Sig_transdc_His_kin-like_C"/>
</dbReference>
<feature type="domain" description="Histidine kinase" evidence="5">
    <location>
        <begin position="479"/>
        <end position="680"/>
    </location>
</feature>
<dbReference type="InterPro" id="IPR014265">
    <property type="entry name" value="XrtA/PrsK"/>
</dbReference>
<dbReference type="PANTHER" id="PTHR43547">
    <property type="entry name" value="TWO-COMPONENT HISTIDINE KINASE"/>
    <property type="match status" value="1"/>
</dbReference>
<reference evidence="6 8" key="1">
    <citation type="submission" date="2016-01" db="EMBL/GenBank/DDBJ databases">
        <title>Genome sequence of the acidophilic iron oxidising Ferrovum strain Z-31.</title>
        <authorList>
            <person name="Poehlein A."/>
            <person name="Ullrich S.R."/>
            <person name="Schloemann M."/>
            <person name="Muehling M."/>
            <person name="Daniel R."/>
        </authorList>
    </citation>
    <scope>NUCLEOTIDE SEQUENCE [LARGE SCALE GENOMIC DNA]</scope>
    <source>
        <strain evidence="6 8">Z-31</strain>
    </source>
</reference>
<proteinExistence type="predicted"/>
<dbReference type="SUPFAM" id="SSF55781">
    <property type="entry name" value="GAF domain-like"/>
    <property type="match status" value="1"/>
</dbReference>
<dbReference type="EC" id="2.7.13.3" evidence="2"/>
<dbReference type="RefSeq" id="WP_062188112.1">
    <property type="nucleotide sequence ID" value="NZ_CP053675.1"/>
</dbReference>
<name>A0A8F3IJF8_9PROT</name>
<dbReference type="PROSITE" id="PS50109">
    <property type="entry name" value="HIS_KIN"/>
    <property type="match status" value="1"/>
</dbReference>
<dbReference type="Pfam" id="PF02518">
    <property type="entry name" value="HATPase_c"/>
    <property type="match status" value="1"/>
</dbReference>
<feature type="transmembrane region" description="Helical" evidence="4">
    <location>
        <begin position="257"/>
        <end position="278"/>
    </location>
</feature>
<accession>A0A149VXS6</accession>
<feature type="transmembrane region" description="Helical" evidence="4">
    <location>
        <begin position="37"/>
        <end position="58"/>
    </location>
</feature>
<dbReference type="InterPro" id="IPR029016">
    <property type="entry name" value="GAF-like_dom_sf"/>
</dbReference>
<evidence type="ECO:0000256" key="1">
    <source>
        <dbReference type="ARBA" id="ARBA00000085"/>
    </source>
</evidence>
<dbReference type="PRINTS" id="PR00344">
    <property type="entry name" value="BCTRLSENSOR"/>
</dbReference>
<sequence>MISSIDLASQLSALTVFALLGLYLLGRKNANPIRTALALACLANSGWALMLVLFPLRYTLPLPTDLAEFLRDYFWMAFLLKAMMTPGSPTPALLGSLRRLLQILLAMALITLLYDQWSGANALHTMPKSDLVLHVALSIFGMVLVEQYFRNTPVHARWGVKFMCLALGTLFVYDFLLYAEGLLFSHVRGTLWIARGFINALTAPLVLISILRNREWAKQLHVSRHLVFHSVSLLGSGLYLLFMAAAGYYLRSVGGDWGPVLQFTFLAAASLLLLTVLFSGKIRSKFKVWINKHFFSYQYDYREEWMKFTRTLLSSDSPGKIYEAAIVALGTLVECQKGALWMESELGKNYECVAALGIEMAPRPLPPDSSLIQFLSRSRWVINLDEYQPKTPPYPDLVIPDWLSNIENAWLIVPLMLYNQLIGFILLAQPLSKIEFNWEVSDLLKAAGHQLANSLAQQRASEALLVARQFESFHRMSAFIVHDLKNLIAQLSLLLENAEKHKHNPEFQEDVLFTIDNSVTKMNQLLLRLRGASTGQEHHSLDLHQRVRAALLSKSKFKPVPSLTVRKNAQISADPERLERVIGHIIQNACEATPYEGHVEILLDSSATEAILEIRDSGKGMAEDFIKERLFRPFDSTKTSGMGIGAYECRTYMEELGGSVTVSSIVGQGTLFRLTFPLPTMLNESCTDASNHTA</sequence>
<dbReference type="EMBL" id="LRRD01000027">
    <property type="protein sequence ID" value="KXW58030.1"/>
    <property type="molecule type" value="Genomic_DNA"/>
</dbReference>
<feature type="transmembrane region" description="Helical" evidence="4">
    <location>
        <begin position="73"/>
        <end position="94"/>
    </location>
</feature>
<dbReference type="InterPro" id="IPR005467">
    <property type="entry name" value="His_kinase_dom"/>
</dbReference>
<evidence type="ECO:0000256" key="2">
    <source>
        <dbReference type="ARBA" id="ARBA00012438"/>
    </source>
</evidence>
<gene>
    <name evidence="6" type="primary">zraS</name>
    <name evidence="7" type="synonym">prsK</name>
    <name evidence="6" type="ORF">FEMY_14270</name>
    <name evidence="7" type="ORF">JZL65_12275</name>
</gene>
<reference evidence="7" key="2">
    <citation type="submission" date="2021-02" db="EMBL/GenBank/DDBJ databases">
        <title>Comparative genomics of Ferrovum myxofaciens strains, predominant extremophile bacteria forming large biofilm stalactites in acid mine ecosystems.</title>
        <authorList>
            <person name="Burkartova K."/>
            <person name="Ridl J."/>
            <person name="Pajer P."/>
            <person name="Falteisek L."/>
        </authorList>
    </citation>
    <scope>NUCLEOTIDE SEQUENCE</scope>
    <source>
        <strain evidence="7">MI1III</strain>
    </source>
</reference>
<dbReference type="Proteomes" id="UP000683551">
    <property type="component" value="Chromosome"/>
</dbReference>
<organism evidence="6 8">
    <name type="scientific">Ferrovum myxofaciens</name>
    <dbReference type="NCBI Taxonomy" id="416213"/>
    <lineage>
        <taxon>Bacteria</taxon>
        <taxon>Pseudomonadati</taxon>
        <taxon>Pseudomonadota</taxon>
        <taxon>Betaproteobacteria</taxon>
        <taxon>Ferrovales</taxon>
        <taxon>Ferrovaceae</taxon>
        <taxon>Ferrovum</taxon>
    </lineage>
</organism>
<dbReference type="InterPro" id="IPR003594">
    <property type="entry name" value="HATPase_dom"/>
</dbReference>
<dbReference type="AlphaFoldDB" id="A0A8F3IJF8"/>
<dbReference type="InterPro" id="IPR036890">
    <property type="entry name" value="HATPase_C_sf"/>
</dbReference>
<keyword evidence="6" id="KW-0808">Transferase</keyword>
<dbReference type="GO" id="GO:0000155">
    <property type="term" value="F:phosphorelay sensor kinase activity"/>
    <property type="evidence" value="ECO:0007669"/>
    <property type="project" value="InterPro"/>
</dbReference>
<evidence type="ECO:0000313" key="7">
    <source>
        <dbReference type="EMBL" id="QWY77227.1"/>
    </source>
</evidence>
<feature type="transmembrane region" description="Helical" evidence="4">
    <location>
        <begin position="101"/>
        <end position="119"/>
    </location>
</feature>
<dbReference type="NCBIfam" id="TIGR02916">
    <property type="entry name" value="PEP_his_kin"/>
    <property type="match status" value="1"/>
</dbReference>
<feature type="transmembrane region" description="Helical" evidence="4">
    <location>
        <begin position="409"/>
        <end position="428"/>
    </location>
</feature>
<evidence type="ECO:0000259" key="5">
    <source>
        <dbReference type="PROSITE" id="PS50109"/>
    </source>
</evidence>
<feature type="transmembrane region" description="Helical" evidence="4">
    <location>
        <begin position="7"/>
        <end position="25"/>
    </location>
</feature>
<comment type="catalytic activity">
    <reaction evidence="1">
        <text>ATP + protein L-histidine = ADP + protein N-phospho-L-histidine.</text>
        <dbReference type="EC" id="2.7.13.3"/>
    </reaction>
</comment>
<keyword evidence="4" id="KW-1133">Transmembrane helix</keyword>
<keyword evidence="4" id="KW-0472">Membrane</keyword>